<reference evidence="1" key="1">
    <citation type="submission" date="2021-06" db="EMBL/GenBank/DDBJ databases">
        <authorList>
            <person name="Kallberg Y."/>
            <person name="Tangrot J."/>
            <person name="Rosling A."/>
        </authorList>
    </citation>
    <scope>NUCLEOTIDE SEQUENCE</scope>
    <source>
        <strain evidence="1">MA461A</strain>
    </source>
</reference>
<comment type="caution">
    <text evidence="1">The sequence shown here is derived from an EMBL/GenBank/DDBJ whole genome shotgun (WGS) entry which is preliminary data.</text>
</comment>
<evidence type="ECO:0000313" key="1">
    <source>
        <dbReference type="EMBL" id="CAG8588820.1"/>
    </source>
</evidence>
<name>A0ACA9MGX4_9GLOM</name>
<gene>
    <name evidence="1" type="ORF">RPERSI_LOCUS5452</name>
</gene>
<protein>
    <submittedName>
        <fullName evidence="1">34642_t:CDS:1</fullName>
    </submittedName>
</protein>
<keyword evidence="2" id="KW-1185">Reference proteome</keyword>
<evidence type="ECO:0000313" key="2">
    <source>
        <dbReference type="Proteomes" id="UP000789920"/>
    </source>
</evidence>
<accession>A0ACA9MGX4</accession>
<sequence>MSQSIVISHKDGQWNGDKIHNGASKIELGKYKELKVAVKHFDGKVNVNKVIRELRKHRHLRSSNSNIKNVITFYGVVRKPNDRICLVMEYARNGNLHEYLSRNLLDWKIKAGWIIDVSRGLLACHENDIAHLDMKAANIFDHNLTLKIADFGFSYMKSGLDIGDIGYANRKSLQWVSPEYISEDQKMKDYYKGQPDLSDIYSFGLVAWEILTNGKEPYDGMDSNEIEEAKRSKRIDDLTDELRERDTPGVLRKIVEKCCIYNPPDRIALEEIELLLSDFN</sequence>
<proteinExistence type="predicted"/>
<organism evidence="1 2">
    <name type="scientific">Racocetra persica</name>
    <dbReference type="NCBI Taxonomy" id="160502"/>
    <lineage>
        <taxon>Eukaryota</taxon>
        <taxon>Fungi</taxon>
        <taxon>Fungi incertae sedis</taxon>
        <taxon>Mucoromycota</taxon>
        <taxon>Glomeromycotina</taxon>
        <taxon>Glomeromycetes</taxon>
        <taxon>Diversisporales</taxon>
        <taxon>Gigasporaceae</taxon>
        <taxon>Racocetra</taxon>
    </lineage>
</organism>
<dbReference type="Proteomes" id="UP000789920">
    <property type="component" value="Unassembled WGS sequence"/>
</dbReference>
<dbReference type="EMBL" id="CAJVQC010008150">
    <property type="protein sequence ID" value="CAG8588820.1"/>
    <property type="molecule type" value="Genomic_DNA"/>
</dbReference>